<dbReference type="EMBL" id="VXBP01002931">
    <property type="protein sequence ID" value="NXN94697.1"/>
    <property type="molecule type" value="Genomic_DNA"/>
</dbReference>
<organism evidence="6 7">
    <name type="scientific">Rhinopomastus cyanomelas</name>
    <name type="common">Common scimitarbill</name>
    <dbReference type="NCBI Taxonomy" id="113115"/>
    <lineage>
        <taxon>Eukaryota</taxon>
        <taxon>Metazoa</taxon>
        <taxon>Chordata</taxon>
        <taxon>Craniata</taxon>
        <taxon>Vertebrata</taxon>
        <taxon>Euteleostomi</taxon>
        <taxon>Archelosauria</taxon>
        <taxon>Archosauria</taxon>
        <taxon>Dinosauria</taxon>
        <taxon>Saurischia</taxon>
        <taxon>Theropoda</taxon>
        <taxon>Coelurosauria</taxon>
        <taxon>Aves</taxon>
        <taxon>Neognathae</taxon>
        <taxon>Neoaves</taxon>
        <taxon>Telluraves</taxon>
        <taxon>Coraciimorphae</taxon>
        <taxon>Bucerotiformes</taxon>
        <taxon>Rhinopomastidae</taxon>
        <taxon>Rhinopomastus</taxon>
    </lineage>
</organism>
<feature type="domain" description="HSF-type DNA-binding" evidence="5">
    <location>
        <begin position="1"/>
        <end position="110"/>
    </location>
</feature>
<dbReference type="GO" id="GO:0005634">
    <property type="term" value="C:nucleus"/>
    <property type="evidence" value="ECO:0007669"/>
    <property type="project" value="UniProtKB-SubCell"/>
</dbReference>
<comment type="similarity">
    <text evidence="2">Belongs to the HSF family.</text>
</comment>
<dbReference type="OrthoDB" id="6418155at2759"/>
<gene>
    <name evidence="6" type="primary">Hsfy1</name>
    <name evidence="6" type="ORF">RHICYA_R05003</name>
</gene>
<sequence>FPQALWKALESNQFPSIWWSDCGKSVAIHKELFKADMLGRVFAAKKMKTFIRQLNQRGFKKLKKDFQRSPSLPEFLAEEAAFSTHGKILYYYHPGFKRQLLRMLKTCKRR</sequence>
<evidence type="ECO:0000313" key="6">
    <source>
        <dbReference type="EMBL" id="NXN94697.1"/>
    </source>
</evidence>
<evidence type="ECO:0000256" key="2">
    <source>
        <dbReference type="ARBA" id="ARBA00006403"/>
    </source>
</evidence>
<dbReference type="Proteomes" id="UP000565785">
    <property type="component" value="Unassembled WGS sequence"/>
</dbReference>
<feature type="non-terminal residue" evidence="6">
    <location>
        <position position="110"/>
    </location>
</feature>
<dbReference type="Pfam" id="PF00447">
    <property type="entry name" value="HSF_DNA-bind"/>
    <property type="match status" value="1"/>
</dbReference>
<dbReference type="InterPro" id="IPR036390">
    <property type="entry name" value="WH_DNA-bd_sf"/>
</dbReference>
<dbReference type="GO" id="GO:0003700">
    <property type="term" value="F:DNA-binding transcription factor activity"/>
    <property type="evidence" value="ECO:0007669"/>
    <property type="project" value="InterPro"/>
</dbReference>
<dbReference type="PANTHER" id="PTHR10015:SF336">
    <property type="entry name" value="HEAT SHOCK TRANSCRIPTION FACTOR, Y-LINKED"/>
    <property type="match status" value="1"/>
</dbReference>
<evidence type="ECO:0000313" key="7">
    <source>
        <dbReference type="Proteomes" id="UP000565785"/>
    </source>
</evidence>
<dbReference type="PANTHER" id="PTHR10015">
    <property type="entry name" value="HEAT SHOCK TRANSCRIPTION FACTOR"/>
    <property type="match status" value="1"/>
</dbReference>
<proteinExistence type="inferred from homology"/>
<dbReference type="InterPro" id="IPR000232">
    <property type="entry name" value="HSF_DNA-bd"/>
</dbReference>
<evidence type="ECO:0000256" key="1">
    <source>
        <dbReference type="ARBA" id="ARBA00004123"/>
    </source>
</evidence>
<dbReference type="AlphaFoldDB" id="A0A7L1N7P1"/>
<dbReference type="SUPFAM" id="SSF46785">
    <property type="entry name" value="Winged helix' DNA-binding domain"/>
    <property type="match status" value="1"/>
</dbReference>
<protein>
    <submittedName>
        <fullName evidence="6">HSFY1 protein</fullName>
    </submittedName>
</protein>
<keyword evidence="7" id="KW-1185">Reference proteome</keyword>
<evidence type="ECO:0000256" key="4">
    <source>
        <dbReference type="ARBA" id="ARBA00023242"/>
    </source>
</evidence>
<evidence type="ECO:0000256" key="3">
    <source>
        <dbReference type="ARBA" id="ARBA00023125"/>
    </source>
</evidence>
<accession>A0A7L1N7P1</accession>
<comment type="subcellular location">
    <subcellularLocation>
        <location evidence="1">Nucleus</location>
    </subcellularLocation>
</comment>
<evidence type="ECO:0000259" key="5">
    <source>
        <dbReference type="Pfam" id="PF00447"/>
    </source>
</evidence>
<feature type="non-terminal residue" evidence="6">
    <location>
        <position position="1"/>
    </location>
</feature>
<reference evidence="6 7" key="1">
    <citation type="submission" date="2019-09" db="EMBL/GenBank/DDBJ databases">
        <title>Bird 10,000 Genomes (B10K) Project - Family phase.</title>
        <authorList>
            <person name="Zhang G."/>
        </authorList>
    </citation>
    <scope>NUCLEOTIDE SEQUENCE [LARGE SCALE GENOMIC DNA]</scope>
    <source>
        <strain evidence="6">B10K-DU-002-35</strain>
        <tissue evidence="6">Muscle</tissue>
    </source>
</reference>
<dbReference type="GO" id="GO:0043565">
    <property type="term" value="F:sequence-specific DNA binding"/>
    <property type="evidence" value="ECO:0007669"/>
    <property type="project" value="InterPro"/>
</dbReference>
<keyword evidence="3" id="KW-0238">DNA-binding</keyword>
<keyword evidence="4" id="KW-0539">Nucleus</keyword>
<name>A0A7L1N7P1_RHICY</name>
<dbReference type="Gene3D" id="1.10.10.10">
    <property type="entry name" value="Winged helix-like DNA-binding domain superfamily/Winged helix DNA-binding domain"/>
    <property type="match status" value="1"/>
</dbReference>
<dbReference type="InterPro" id="IPR036388">
    <property type="entry name" value="WH-like_DNA-bd_sf"/>
</dbReference>
<comment type="caution">
    <text evidence="6">The sequence shown here is derived from an EMBL/GenBank/DDBJ whole genome shotgun (WGS) entry which is preliminary data.</text>
</comment>